<evidence type="ECO:0000313" key="5">
    <source>
        <dbReference type="Proteomes" id="UP000298061"/>
    </source>
</evidence>
<reference evidence="4 5" key="1">
    <citation type="submission" date="2019-02" db="EMBL/GenBank/DDBJ databases">
        <title>Genome sequencing of the rare red list fungi Hericium alpestre (H. flagellum).</title>
        <authorList>
            <person name="Buettner E."/>
            <person name="Kellner H."/>
        </authorList>
    </citation>
    <scope>NUCLEOTIDE SEQUENCE [LARGE SCALE GENOMIC DNA]</scope>
    <source>
        <strain evidence="4 5">DSM 108284</strain>
    </source>
</reference>
<evidence type="ECO:0000256" key="1">
    <source>
        <dbReference type="ARBA" id="ARBA00005964"/>
    </source>
</evidence>
<dbReference type="STRING" id="135208.A0A4Y9ZZD2"/>
<proteinExistence type="inferred from homology"/>
<accession>A0A4Y9ZZD2</accession>
<gene>
    <name evidence="4" type="ORF">EWM64_g4166</name>
</gene>
<dbReference type="EMBL" id="SFCI01000432">
    <property type="protein sequence ID" value="TFY79845.1"/>
    <property type="molecule type" value="Genomic_DNA"/>
</dbReference>
<dbReference type="InterPro" id="IPR050654">
    <property type="entry name" value="AChE-related_enzymes"/>
</dbReference>
<sequence length="453" mass="50285">MQGLNINIIKPVNTTAGVQLPVLLYIFGGGFEIGGPSKFDGRRIVERSIEIGEPIVYISLNYRVNAFSFLASEEVKAAGVSNLGLYDQREAFRWVQKYITTFGSDLKKVTVYGLSSGAISIALQMVTNGGDVEGLFRAGVMDAGSPIPVGDISHGQQYYDTLVQQTGCSNASDTLECLRQAPYDQLKAAMDQTPAITSYKILNSLNLAWMPRVDSAFLKDHPQQLVKQGSMAKIPMINGDADDEGTLFTVFNYNTTTNNETHKYIAEVYLPNATQAKVNRVLTLYSDDVADGSPFDTGDANAVTPEFKRLTAFQEDIVFQAPRQFFLQHQSSGKQDTWLFLGSEQAQQILARSQLGRPGLGELYSSVTEPLHHRFHGSEMASFWGPGNMIDYLIRFVVHLDPNSETSLPWPKYTPASPQLLTLWDGSASNITKDTFRKEQMEYLTELFMKHPL</sequence>
<organism evidence="4 5">
    <name type="scientific">Hericium alpestre</name>
    <dbReference type="NCBI Taxonomy" id="135208"/>
    <lineage>
        <taxon>Eukaryota</taxon>
        <taxon>Fungi</taxon>
        <taxon>Dikarya</taxon>
        <taxon>Basidiomycota</taxon>
        <taxon>Agaricomycotina</taxon>
        <taxon>Agaricomycetes</taxon>
        <taxon>Russulales</taxon>
        <taxon>Hericiaceae</taxon>
        <taxon>Hericium</taxon>
    </lineage>
</organism>
<dbReference type="InterPro" id="IPR029058">
    <property type="entry name" value="AB_hydrolase_fold"/>
</dbReference>
<dbReference type="Gene3D" id="3.40.50.1820">
    <property type="entry name" value="alpha/beta hydrolase"/>
    <property type="match status" value="1"/>
</dbReference>
<name>A0A4Y9ZZD2_9AGAM</name>
<dbReference type="Pfam" id="PF00135">
    <property type="entry name" value="COesterase"/>
    <property type="match status" value="1"/>
</dbReference>
<dbReference type="AlphaFoldDB" id="A0A4Y9ZZD2"/>
<dbReference type="PANTHER" id="PTHR43918">
    <property type="entry name" value="ACETYLCHOLINESTERASE"/>
    <property type="match status" value="1"/>
</dbReference>
<dbReference type="PANTHER" id="PTHR43918:SF4">
    <property type="entry name" value="CARBOXYLIC ESTER HYDROLASE"/>
    <property type="match status" value="1"/>
</dbReference>
<evidence type="ECO:0000256" key="2">
    <source>
        <dbReference type="ARBA" id="ARBA00022801"/>
    </source>
</evidence>
<dbReference type="GO" id="GO:0052689">
    <property type="term" value="F:carboxylic ester hydrolase activity"/>
    <property type="evidence" value="ECO:0007669"/>
    <property type="project" value="TreeGrafter"/>
</dbReference>
<protein>
    <recommendedName>
        <fullName evidence="3">Carboxylesterase type B domain-containing protein</fullName>
    </recommendedName>
</protein>
<dbReference type="Proteomes" id="UP000298061">
    <property type="component" value="Unassembled WGS sequence"/>
</dbReference>
<evidence type="ECO:0000259" key="3">
    <source>
        <dbReference type="Pfam" id="PF00135"/>
    </source>
</evidence>
<comment type="caution">
    <text evidence="4">The sequence shown here is derived from an EMBL/GenBank/DDBJ whole genome shotgun (WGS) entry which is preliminary data.</text>
</comment>
<dbReference type="InterPro" id="IPR002018">
    <property type="entry name" value="CarbesteraseB"/>
</dbReference>
<keyword evidence="5" id="KW-1185">Reference proteome</keyword>
<feature type="domain" description="Carboxylesterase type B" evidence="3">
    <location>
        <begin position="4"/>
        <end position="428"/>
    </location>
</feature>
<evidence type="ECO:0000313" key="4">
    <source>
        <dbReference type="EMBL" id="TFY79845.1"/>
    </source>
</evidence>
<dbReference type="SUPFAM" id="SSF53474">
    <property type="entry name" value="alpha/beta-Hydrolases"/>
    <property type="match status" value="1"/>
</dbReference>
<comment type="similarity">
    <text evidence="1">Belongs to the type-B carboxylesterase/lipase family.</text>
</comment>
<dbReference type="OrthoDB" id="408631at2759"/>
<keyword evidence="2" id="KW-0378">Hydrolase</keyword>